<organism evidence="10 11">
    <name type="scientific">Acorus calamus</name>
    <name type="common">Sweet flag</name>
    <dbReference type="NCBI Taxonomy" id="4465"/>
    <lineage>
        <taxon>Eukaryota</taxon>
        <taxon>Viridiplantae</taxon>
        <taxon>Streptophyta</taxon>
        <taxon>Embryophyta</taxon>
        <taxon>Tracheophyta</taxon>
        <taxon>Spermatophyta</taxon>
        <taxon>Magnoliopsida</taxon>
        <taxon>Liliopsida</taxon>
        <taxon>Acoraceae</taxon>
        <taxon>Acorus</taxon>
    </lineage>
</organism>
<dbReference type="SUPFAM" id="SSF51445">
    <property type="entry name" value="(Trans)glycosidases"/>
    <property type="match status" value="1"/>
</dbReference>
<accession>A0AAV9EWM2</accession>
<dbReference type="GO" id="GO:0000272">
    <property type="term" value="P:polysaccharide catabolic process"/>
    <property type="evidence" value="ECO:0007669"/>
    <property type="project" value="InterPro"/>
</dbReference>
<name>A0AAV9EWM2_ACOCL</name>
<evidence type="ECO:0000256" key="6">
    <source>
        <dbReference type="ARBA" id="ARBA00022729"/>
    </source>
</evidence>
<evidence type="ECO:0000256" key="2">
    <source>
        <dbReference type="ARBA" id="ARBA00004613"/>
    </source>
</evidence>
<evidence type="ECO:0000256" key="3">
    <source>
        <dbReference type="ARBA" id="ARBA00005641"/>
    </source>
</evidence>
<evidence type="ECO:0000256" key="8">
    <source>
        <dbReference type="ARBA" id="ARBA00023295"/>
    </source>
</evidence>
<dbReference type="Gene3D" id="3.20.20.80">
    <property type="entry name" value="Glycosidases"/>
    <property type="match status" value="1"/>
</dbReference>
<evidence type="ECO:0000313" key="11">
    <source>
        <dbReference type="Proteomes" id="UP001180020"/>
    </source>
</evidence>
<evidence type="ECO:0000256" key="1">
    <source>
        <dbReference type="ARBA" id="ARBA00001678"/>
    </source>
</evidence>
<dbReference type="AlphaFoldDB" id="A0AAV9EWM2"/>
<sequence length="215" mass="24619">MGSSSRESLLYKIVDTVIFDKVVIHFVNEMDSGTRFFVNGHPFYSDGFNAYWLMLMASDPSQREKVTSVFQKASSFSLNVARTWAFSDGGFKPLQKSPGLYNEDMFKGLDFVIAEAKKYGIYLILSLVNNYNNFGGRSQYVQWARERGENVSSDDDFYRNAVIRNYYKNHVQTVLSRVNTFTGVAYKDDETVFAWELINEPRCQDDLSGKTLQAS</sequence>
<evidence type="ECO:0000256" key="4">
    <source>
        <dbReference type="ARBA" id="ARBA00012706"/>
    </source>
</evidence>
<keyword evidence="7" id="KW-0378">Hydrolase</keyword>
<dbReference type="PANTHER" id="PTHR31451:SF39">
    <property type="entry name" value="MANNAN ENDO-1,4-BETA-MANNOSIDASE 1"/>
    <property type="match status" value="1"/>
</dbReference>
<dbReference type="InterPro" id="IPR045053">
    <property type="entry name" value="MAN-like"/>
</dbReference>
<evidence type="ECO:0000259" key="9">
    <source>
        <dbReference type="Pfam" id="PF26410"/>
    </source>
</evidence>
<reference evidence="10" key="1">
    <citation type="journal article" date="2023" name="Nat. Commun.">
        <title>Diploid and tetraploid genomes of Acorus and the evolution of monocots.</title>
        <authorList>
            <person name="Ma L."/>
            <person name="Liu K.W."/>
            <person name="Li Z."/>
            <person name="Hsiao Y.Y."/>
            <person name="Qi Y."/>
            <person name="Fu T."/>
            <person name="Tang G.D."/>
            <person name="Zhang D."/>
            <person name="Sun W.H."/>
            <person name="Liu D.K."/>
            <person name="Li Y."/>
            <person name="Chen G.Z."/>
            <person name="Liu X.D."/>
            <person name="Liao X.Y."/>
            <person name="Jiang Y.T."/>
            <person name="Yu X."/>
            <person name="Hao Y."/>
            <person name="Huang J."/>
            <person name="Zhao X.W."/>
            <person name="Ke S."/>
            <person name="Chen Y.Y."/>
            <person name="Wu W.L."/>
            <person name="Hsu J.L."/>
            <person name="Lin Y.F."/>
            <person name="Huang M.D."/>
            <person name="Li C.Y."/>
            <person name="Huang L."/>
            <person name="Wang Z.W."/>
            <person name="Zhao X."/>
            <person name="Zhong W.Y."/>
            <person name="Peng D.H."/>
            <person name="Ahmad S."/>
            <person name="Lan S."/>
            <person name="Zhang J.S."/>
            <person name="Tsai W.C."/>
            <person name="Van de Peer Y."/>
            <person name="Liu Z.J."/>
        </authorList>
    </citation>
    <scope>NUCLEOTIDE SEQUENCE</scope>
    <source>
        <strain evidence="10">CP</strain>
    </source>
</reference>
<reference evidence="10" key="2">
    <citation type="submission" date="2023-06" db="EMBL/GenBank/DDBJ databases">
        <authorList>
            <person name="Ma L."/>
            <person name="Liu K.-W."/>
            <person name="Li Z."/>
            <person name="Hsiao Y.-Y."/>
            <person name="Qi Y."/>
            <person name="Fu T."/>
            <person name="Tang G."/>
            <person name="Zhang D."/>
            <person name="Sun W.-H."/>
            <person name="Liu D.-K."/>
            <person name="Li Y."/>
            <person name="Chen G.-Z."/>
            <person name="Liu X.-D."/>
            <person name="Liao X.-Y."/>
            <person name="Jiang Y.-T."/>
            <person name="Yu X."/>
            <person name="Hao Y."/>
            <person name="Huang J."/>
            <person name="Zhao X.-W."/>
            <person name="Ke S."/>
            <person name="Chen Y.-Y."/>
            <person name="Wu W.-L."/>
            <person name="Hsu J.-L."/>
            <person name="Lin Y.-F."/>
            <person name="Huang M.-D."/>
            <person name="Li C.-Y."/>
            <person name="Huang L."/>
            <person name="Wang Z.-W."/>
            <person name="Zhao X."/>
            <person name="Zhong W.-Y."/>
            <person name="Peng D.-H."/>
            <person name="Ahmad S."/>
            <person name="Lan S."/>
            <person name="Zhang J.-S."/>
            <person name="Tsai W.-C."/>
            <person name="Van De Peer Y."/>
            <person name="Liu Z.-J."/>
        </authorList>
    </citation>
    <scope>NUCLEOTIDE SEQUENCE</scope>
    <source>
        <strain evidence="10">CP</strain>
        <tissue evidence="10">Leaves</tissue>
    </source>
</reference>
<evidence type="ECO:0000256" key="5">
    <source>
        <dbReference type="ARBA" id="ARBA00022525"/>
    </source>
</evidence>
<dbReference type="Proteomes" id="UP001180020">
    <property type="component" value="Unassembled WGS sequence"/>
</dbReference>
<evidence type="ECO:0000256" key="7">
    <source>
        <dbReference type="ARBA" id="ARBA00022801"/>
    </source>
</evidence>
<dbReference type="GO" id="GO:0005576">
    <property type="term" value="C:extracellular region"/>
    <property type="evidence" value="ECO:0007669"/>
    <property type="project" value="UniProtKB-SubCell"/>
</dbReference>
<protein>
    <recommendedName>
        <fullName evidence="4">mannan endo-1,4-beta-mannosidase</fullName>
        <ecNumber evidence="4">3.2.1.78</ecNumber>
    </recommendedName>
</protein>
<gene>
    <name evidence="10" type="primary">MAN9</name>
    <name evidence="10" type="ORF">QJS10_CPA05g00030</name>
</gene>
<dbReference type="GO" id="GO:0016985">
    <property type="term" value="F:mannan endo-1,4-beta-mannosidase activity"/>
    <property type="evidence" value="ECO:0007669"/>
    <property type="project" value="UniProtKB-EC"/>
</dbReference>
<dbReference type="InterPro" id="IPR017853">
    <property type="entry name" value="GH"/>
</dbReference>
<comment type="similarity">
    <text evidence="3">Belongs to the glycosyl hydrolase 5 (cellulase A) family.</text>
</comment>
<dbReference type="EC" id="3.2.1.78" evidence="4"/>
<comment type="subcellular location">
    <subcellularLocation>
        <location evidence="2">Secreted</location>
    </subcellularLocation>
</comment>
<dbReference type="PANTHER" id="PTHR31451">
    <property type="match status" value="1"/>
</dbReference>
<keyword evidence="5" id="KW-0964">Secreted</keyword>
<keyword evidence="6" id="KW-0732">Signal</keyword>
<comment type="catalytic activity">
    <reaction evidence="1">
        <text>Random hydrolysis of (1-&gt;4)-beta-D-mannosidic linkages in mannans, galactomannans and glucomannans.</text>
        <dbReference type="EC" id="3.2.1.78"/>
    </reaction>
</comment>
<evidence type="ECO:0000313" key="10">
    <source>
        <dbReference type="EMBL" id="KAK1317637.1"/>
    </source>
</evidence>
<feature type="domain" description="Glycoside hydrolase family 5" evidence="9">
    <location>
        <begin position="26"/>
        <end position="204"/>
    </location>
</feature>
<keyword evidence="8" id="KW-0326">Glycosidase</keyword>
<dbReference type="InterPro" id="IPR001547">
    <property type="entry name" value="Glyco_hydro_5"/>
</dbReference>
<dbReference type="Pfam" id="PF26410">
    <property type="entry name" value="GH5_mannosidase"/>
    <property type="match status" value="1"/>
</dbReference>
<dbReference type="EMBL" id="JAUJYO010000005">
    <property type="protein sequence ID" value="KAK1317637.1"/>
    <property type="molecule type" value="Genomic_DNA"/>
</dbReference>
<proteinExistence type="inferred from homology"/>
<keyword evidence="11" id="KW-1185">Reference proteome</keyword>
<comment type="caution">
    <text evidence="10">The sequence shown here is derived from an EMBL/GenBank/DDBJ whole genome shotgun (WGS) entry which is preliminary data.</text>
</comment>